<organism evidence="2 3">
    <name type="scientific">Geochorda subterranea</name>
    <dbReference type="NCBI Taxonomy" id="3109564"/>
    <lineage>
        <taxon>Bacteria</taxon>
        <taxon>Bacillati</taxon>
        <taxon>Bacillota</taxon>
        <taxon>Limnochordia</taxon>
        <taxon>Limnochordales</taxon>
        <taxon>Geochordaceae</taxon>
        <taxon>Geochorda</taxon>
    </lineage>
</organism>
<feature type="region of interest" description="Disordered" evidence="1">
    <location>
        <begin position="172"/>
        <end position="195"/>
    </location>
</feature>
<evidence type="ECO:0000313" key="2">
    <source>
        <dbReference type="EMBL" id="WRP15305.1"/>
    </source>
</evidence>
<evidence type="ECO:0000313" key="3">
    <source>
        <dbReference type="Proteomes" id="UP001333102"/>
    </source>
</evidence>
<dbReference type="Proteomes" id="UP001333102">
    <property type="component" value="Chromosome"/>
</dbReference>
<gene>
    <name evidence="2" type="ORF">VLY81_03830</name>
</gene>
<dbReference type="RefSeq" id="WP_324669705.1">
    <property type="nucleotide sequence ID" value="NZ_CP141614.1"/>
</dbReference>
<protein>
    <submittedName>
        <fullName evidence="2">Uncharacterized protein</fullName>
    </submittedName>
</protein>
<feature type="compositionally biased region" description="Basic and acidic residues" evidence="1">
    <location>
        <begin position="180"/>
        <end position="195"/>
    </location>
</feature>
<keyword evidence="3" id="KW-1185">Reference proteome</keyword>
<proteinExistence type="predicted"/>
<accession>A0ABZ1BS08</accession>
<dbReference type="EMBL" id="CP141614">
    <property type="protein sequence ID" value="WRP15305.1"/>
    <property type="molecule type" value="Genomic_DNA"/>
</dbReference>
<sequence>MPSPKGPDFPDKIWLSWRQDGAYLVRDQHLVTRDDELVALSTVPIGRQMRGLCKLTLEELSAVVPPPVHTMARRVARSLVEGRPLRLVARDEQRAGHGPQEVLDGALALCRAGLVVVFLRNPRRASPQWELRHAELTNWGRAVLVSLDAVHLTGAGRLVPVSRQAVAVPAINGRAGKGTEPTERGDGDAARPTRS</sequence>
<name>A0ABZ1BS08_9FIRM</name>
<evidence type="ECO:0000256" key="1">
    <source>
        <dbReference type="SAM" id="MobiDB-lite"/>
    </source>
</evidence>
<reference evidence="3" key="1">
    <citation type="submission" date="2023-12" db="EMBL/GenBank/DDBJ databases">
        <title>Novel isolates from deep terrestrial aquifers shed light on the physiology and ecology of the class Limnochordia.</title>
        <authorList>
            <person name="Karnachuk O.V."/>
            <person name="Lukina A.P."/>
            <person name="Avakyan M.R."/>
            <person name="Kadnikov V."/>
            <person name="Begmatov S."/>
            <person name="Beletsky A.V."/>
            <person name="Mardanov A.V."/>
            <person name="Ravin N.V."/>
        </authorList>
    </citation>
    <scope>NUCLEOTIDE SEQUENCE [LARGE SCALE GENOMIC DNA]</scope>
    <source>
        <strain evidence="3">LN</strain>
    </source>
</reference>